<dbReference type="Proteomes" id="UP001152795">
    <property type="component" value="Unassembled WGS sequence"/>
</dbReference>
<dbReference type="GO" id="GO:0005868">
    <property type="term" value="C:cytoplasmic dynein complex"/>
    <property type="evidence" value="ECO:0007669"/>
    <property type="project" value="TreeGrafter"/>
</dbReference>
<name>A0A6S7GH11_PARCT</name>
<dbReference type="GO" id="GO:0005737">
    <property type="term" value="C:cytoplasm"/>
    <property type="evidence" value="ECO:0007669"/>
    <property type="project" value="TreeGrafter"/>
</dbReference>
<feature type="region of interest" description="Disordered" evidence="2">
    <location>
        <begin position="61"/>
        <end position="96"/>
    </location>
</feature>
<evidence type="ECO:0000256" key="2">
    <source>
        <dbReference type="SAM" id="MobiDB-lite"/>
    </source>
</evidence>
<organism evidence="3 4">
    <name type="scientific">Paramuricea clavata</name>
    <name type="common">Red gorgonian</name>
    <name type="synonym">Violescent sea-whip</name>
    <dbReference type="NCBI Taxonomy" id="317549"/>
    <lineage>
        <taxon>Eukaryota</taxon>
        <taxon>Metazoa</taxon>
        <taxon>Cnidaria</taxon>
        <taxon>Anthozoa</taxon>
        <taxon>Octocorallia</taxon>
        <taxon>Malacalcyonacea</taxon>
        <taxon>Plexauridae</taxon>
        <taxon>Paramuricea</taxon>
    </lineage>
</organism>
<evidence type="ECO:0000313" key="4">
    <source>
        <dbReference type="Proteomes" id="UP001152795"/>
    </source>
</evidence>
<protein>
    <submittedName>
        <fullName evidence="3">Uncharacterized protein</fullName>
    </submittedName>
</protein>
<dbReference type="EMBL" id="CACRXK020001292">
    <property type="protein sequence ID" value="CAB3988196.1"/>
    <property type="molecule type" value="Genomic_DNA"/>
</dbReference>
<evidence type="ECO:0000256" key="1">
    <source>
        <dbReference type="ARBA" id="ARBA00005361"/>
    </source>
</evidence>
<dbReference type="InterPro" id="IPR005334">
    <property type="entry name" value="Tctex-1-like"/>
</dbReference>
<dbReference type="GO" id="GO:0007018">
    <property type="term" value="P:microtubule-based movement"/>
    <property type="evidence" value="ECO:0007669"/>
    <property type="project" value="TreeGrafter"/>
</dbReference>
<dbReference type="InterPro" id="IPR038586">
    <property type="entry name" value="Tctex-1-like_sf"/>
</dbReference>
<accession>A0A6S7GH11</accession>
<dbReference type="OrthoDB" id="10248487at2759"/>
<evidence type="ECO:0000313" key="3">
    <source>
        <dbReference type="EMBL" id="CAB3988196.1"/>
    </source>
</evidence>
<dbReference type="AlphaFoldDB" id="A0A6S7GH11"/>
<dbReference type="PANTHER" id="PTHR21255">
    <property type="entry name" value="T-COMPLEX-ASSOCIATED-TESTIS-EXPRESSED 1/ DYNEIN LIGHT CHAIN"/>
    <property type="match status" value="1"/>
</dbReference>
<keyword evidence="4" id="KW-1185">Reference proteome</keyword>
<dbReference type="GO" id="GO:0045505">
    <property type="term" value="F:dynein intermediate chain binding"/>
    <property type="evidence" value="ECO:0007669"/>
    <property type="project" value="TreeGrafter"/>
</dbReference>
<feature type="region of interest" description="Disordered" evidence="2">
    <location>
        <begin position="1"/>
        <end position="33"/>
    </location>
</feature>
<reference evidence="3" key="1">
    <citation type="submission" date="2020-04" db="EMBL/GenBank/DDBJ databases">
        <authorList>
            <person name="Alioto T."/>
            <person name="Alioto T."/>
            <person name="Gomez Garrido J."/>
        </authorList>
    </citation>
    <scope>NUCLEOTIDE SEQUENCE</scope>
    <source>
        <strain evidence="3">A484AB</strain>
    </source>
</reference>
<sequence>MQRKAGFSRLSVVKESENTKNQPRAKLQNKKKTVSAPLVKFQNLVSTITMTRALLNRSQLRKQNTSGDSGEFHMSHATSPDDDDRRPDTTLTDPSMIRSDVLSRLNMSDHFRFSTRPNRKFQEMKVCKAIKEVLEERLQGCTYNAEFCQEISPILADVIKERVKRLLFPRYKIICHVLMGQVTGQGMRSASRCAWNEEFDNFAQYCYQTPTLYAIGVVYGVYAE</sequence>
<comment type="caution">
    <text evidence="3">The sequence shown here is derived from an EMBL/GenBank/DDBJ whole genome shotgun (WGS) entry which is preliminary data.</text>
</comment>
<gene>
    <name evidence="3" type="ORF">PACLA_8A042592</name>
</gene>
<comment type="similarity">
    <text evidence="1">Belongs to the dynein light chain Tctex-type family.</text>
</comment>
<dbReference type="Gene3D" id="3.30.1140.40">
    <property type="entry name" value="Tctex-1"/>
    <property type="match status" value="1"/>
</dbReference>
<dbReference type="Pfam" id="PF03645">
    <property type="entry name" value="Tctex-1"/>
    <property type="match status" value="1"/>
</dbReference>
<dbReference type="PANTHER" id="PTHR21255:SF65">
    <property type="entry name" value="TCTEX1 DOMAIN-CONTAINING PROTEIN 2"/>
    <property type="match status" value="1"/>
</dbReference>
<dbReference type="CDD" id="cd21451">
    <property type="entry name" value="DLC-like_TCTEX1D"/>
    <property type="match status" value="1"/>
</dbReference>
<proteinExistence type="inferred from homology"/>